<dbReference type="PANTHER" id="PTHR10088:SF4">
    <property type="entry name" value="GLUCOKINASE REGULATORY PROTEIN"/>
    <property type="match status" value="1"/>
</dbReference>
<keyword evidence="6" id="KW-1185">Reference proteome</keyword>
<dbReference type="HAMAP" id="MF_00068">
    <property type="entry name" value="MurQ"/>
    <property type="match status" value="1"/>
</dbReference>
<evidence type="ECO:0000256" key="1">
    <source>
        <dbReference type="ARBA" id="ARBA00023239"/>
    </source>
</evidence>
<dbReference type="CDD" id="cd05007">
    <property type="entry name" value="SIS_Etherase"/>
    <property type="match status" value="1"/>
</dbReference>
<dbReference type="SUPFAM" id="SSF53697">
    <property type="entry name" value="SIS domain"/>
    <property type="match status" value="1"/>
</dbReference>
<proteinExistence type="inferred from homology"/>
<dbReference type="RefSeq" id="WP_319156343.1">
    <property type="nucleotide sequence ID" value="NZ_CP138359.1"/>
</dbReference>
<feature type="active site" description="Proton donor" evidence="3">
    <location>
        <position position="95"/>
    </location>
</feature>
<evidence type="ECO:0000256" key="2">
    <source>
        <dbReference type="ARBA" id="ARBA00023277"/>
    </source>
</evidence>
<evidence type="ECO:0000256" key="3">
    <source>
        <dbReference type="HAMAP-Rule" id="MF_00068"/>
    </source>
</evidence>
<organism evidence="5 6">
    <name type="scientific">Sanguibacter biliveldensis</name>
    <dbReference type="NCBI Taxonomy" id="3030830"/>
    <lineage>
        <taxon>Bacteria</taxon>
        <taxon>Bacillati</taxon>
        <taxon>Actinomycetota</taxon>
        <taxon>Actinomycetes</taxon>
        <taxon>Micrococcales</taxon>
        <taxon>Sanguibacteraceae</taxon>
        <taxon>Sanguibacter</taxon>
    </lineage>
</organism>
<dbReference type="Gene3D" id="1.10.8.1080">
    <property type="match status" value="1"/>
</dbReference>
<comment type="subunit">
    <text evidence="3">Homodimer.</text>
</comment>
<dbReference type="GO" id="GO:0016835">
    <property type="term" value="F:carbon-oxygen lyase activity"/>
    <property type="evidence" value="ECO:0007669"/>
    <property type="project" value="UniProtKB-UniRule"/>
</dbReference>
<dbReference type="EMBL" id="CP138359">
    <property type="protein sequence ID" value="WPF81645.1"/>
    <property type="molecule type" value="Genomic_DNA"/>
</dbReference>
<comment type="pathway">
    <text evidence="3">Amino-sugar metabolism; N-acetylmuramate degradation.</text>
</comment>
<dbReference type="InterPro" id="IPR001347">
    <property type="entry name" value="SIS_dom"/>
</dbReference>
<evidence type="ECO:0000313" key="6">
    <source>
        <dbReference type="Proteomes" id="UP001304340"/>
    </source>
</evidence>
<feature type="domain" description="SIS" evidence="4">
    <location>
        <begin position="67"/>
        <end position="230"/>
    </location>
</feature>
<dbReference type="KEGG" id="sbil:SANBI_002951"/>
<dbReference type="InterPro" id="IPR005488">
    <property type="entry name" value="Etherase_MurQ"/>
</dbReference>
<dbReference type="NCBIfam" id="NF009222">
    <property type="entry name" value="PRK12570.1"/>
    <property type="match status" value="1"/>
</dbReference>
<comment type="catalytic activity">
    <reaction evidence="3">
        <text>N-acetyl-D-muramate 6-phosphate + H2O = N-acetyl-D-glucosamine 6-phosphate + (R)-lactate</text>
        <dbReference type="Rhea" id="RHEA:26410"/>
        <dbReference type="ChEBI" id="CHEBI:15377"/>
        <dbReference type="ChEBI" id="CHEBI:16004"/>
        <dbReference type="ChEBI" id="CHEBI:57513"/>
        <dbReference type="ChEBI" id="CHEBI:58722"/>
        <dbReference type="EC" id="4.2.1.126"/>
    </reaction>
</comment>
<dbReference type="FunFam" id="3.40.50.10490:FF:000014">
    <property type="entry name" value="N-acetylmuramic acid 6-phosphate etherase"/>
    <property type="match status" value="1"/>
</dbReference>
<evidence type="ECO:0000313" key="5">
    <source>
        <dbReference type="EMBL" id="WPF81645.1"/>
    </source>
</evidence>
<gene>
    <name evidence="3 5" type="primary">murQ</name>
    <name evidence="5" type="ORF">SANBI_002951</name>
</gene>
<feature type="active site" evidence="3">
    <location>
        <position position="126"/>
    </location>
</feature>
<sequence>MDTTGATGASAEIDLSTLTTESVDPRYSDLDTLDVAALAAAMNEAEAEVPVAVRAALPQITEAVEQIVDRVRAGGRILYVGAGTPGRLGVLDASECPPTFSTAPETVQGIIAGGPAALRDAVEGAEDDTAAGAALVDEHLVTAVDAVVGLTASGRTPYVLAAIEAARSVGALTVGVSCNAGAELSTVAELAIEVVVGPEIVSGSTRLKAGSAQKQVLNMISTVSMVRLGKTYGNLMVDVAATNAKLRVRARRLVEQIAAVDPQTADSALAASGGHVKVAAAMLVHGVDRPTAEQWLADADGRLRTVIEGR</sequence>
<dbReference type="PROSITE" id="PS01272">
    <property type="entry name" value="GCKR"/>
    <property type="match status" value="1"/>
</dbReference>
<dbReference type="InterPro" id="IPR005486">
    <property type="entry name" value="Glucokinase_regulatory_CS"/>
</dbReference>
<dbReference type="NCBIfam" id="NF003915">
    <property type="entry name" value="PRK05441.1"/>
    <property type="match status" value="1"/>
</dbReference>
<dbReference type="PANTHER" id="PTHR10088">
    <property type="entry name" value="GLUCOKINASE REGULATORY PROTEIN"/>
    <property type="match status" value="1"/>
</dbReference>
<dbReference type="InterPro" id="IPR040190">
    <property type="entry name" value="MURQ/GCKR"/>
</dbReference>
<dbReference type="PROSITE" id="PS51464">
    <property type="entry name" value="SIS"/>
    <property type="match status" value="1"/>
</dbReference>
<dbReference type="Proteomes" id="UP001304340">
    <property type="component" value="Chromosome"/>
</dbReference>
<evidence type="ECO:0000259" key="4">
    <source>
        <dbReference type="PROSITE" id="PS51464"/>
    </source>
</evidence>
<keyword evidence="1 3" id="KW-0456">Lyase</keyword>
<comment type="similarity">
    <text evidence="3">Belongs to the GCKR-like family. MurNAc-6-P etherase subfamily.</text>
</comment>
<reference evidence="6" key="1">
    <citation type="submission" date="2023-11" db="EMBL/GenBank/DDBJ databases">
        <authorList>
            <person name="Helweg L.P."/>
            <person name="Kiel A."/>
            <person name="Hitz F."/>
            <person name="Ruckert-Reed C."/>
            <person name="Busche T."/>
            <person name="Kaltschmidt B."/>
            <person name="Kaltschmidt C."/>
        </authorList>
    </citation>
    <scope>NUCLEOTIDE SEQUENCE [LARGE SCALE GENOMIC DNA]</scope>
    <source>
        <strain evidence="6">4.1</strain>
    </source>
</reference>
<dbReference type="NCBIfam" id="TIGR00274">
    <property type="entry name" value="N-acetylmuramic acid 6-phosphate etherase"/>
    <property type="match status" value="1"/>
</dbReference>
<comment type="function">
    <text evidence="3">Specifically catalyzes the cleavage of the D-lactyl ether substituent of MurNAc 6-phosphate, producing GlcNAc 6-phosphate and D-lactate.</text>
</comment>
<comment type="miscellaneous">
    <text evidence="3">A lyase-type mechanism (elimination/hydration) is suggested for the cleavage of the lactyl ether bond of MurNAc 6-phosphate, with the formation of an alpha,beta-unsaturated aldehyde intermediate with (E)-stereochemistry, followed by the syn addition of water to give product.</text>
</comment>
<dbReference type="EC" id="4.2.1.126" evidence="3"/>
<dbReference type="Gene3D" id="3.40.50.10490">
    <property type="entry name" value="Glucose-6-phosphate isomerase like protein, domain 1"/>
    <property type="match status" value="2"/>
</dbReference>
<keyword evidence="2 3" id="KW-0119">Carbohydrate metabolism</keyword>
<dbReference type="Pfam" id="PF22645">
    <property type="entry name" value="GKRP_SIS_N"/>
    <property type="match status" value="1"/>
</dbReference>
<dbReference type="AlphaFoldDB" id="A0AAF0Z380"/>
<protein>
    <recommendedName>
        <fullName evidence="3">N-acetylmuramic acid 6-phosphate etherase</fullName>
        <shortName evidence="3">MurNAc-6-P etherase</shortName>
        <ecNumber evidence="3">4.2.1.126</ecNumber>
    </recommendedName>
    <alternativeName>
        <fullName evidence="3">N-acetylmuramic acid 6-phosphate hydrolase</fullName>
    </alternativeName>
    <alternativeName>
        <fullName evidence="3">N-acetylmuramic acid 6-phosphate lyase</fullName>
    </alternativeName>
</protein>
<dbReference type="GO" id="GO:0009254">
    <property type="term" value="P:peptidoglycan turnover"/>
    <property type="evidence" value="ECO:0007669"/>
    <property type="project" value="TreeGrafter"/>
</dbReference>
<name>A0AAF0Z380_9MICO</name>
<dbReference type="GO" id="GO:0097367">
    <property type="term" value="F:carbohydrate derivative binding"/>
    <property type="evidence" value="ECO:0007669"/>
    <property type="project" value="InterPro"/>
</dbReference>
<dbReference type="GO" id="GO:0046348">
    <property type="term" value="P:amino sugar catabolic process"/>
    <property type="evidence" value="ECO:0007669"/>
    <property type="project" value="InterPro"/>
</dbReference>
<accession>A0AAF0Z380</accession>
<dbReference type="GO" id="GO:0016803">
    <property type="term" value="F:ether hydrolase activity"/>
    <property type="evidence" value="ECO:0007669"/>
    <property type="project" value="TreeGrafter"/>
</dbReference>
<dbReference type="InterPro" id="IPR046348">
    <property type="entry name" value="SIS_dom_sf"/>
</dbReference>